<keyword evidence="3" id="KW-1185">Reference proteome</keyword>
<gene>
    <name evidence="2" type="ORF">ALTATR162_LOCUS2695</name>
</gene>
<dbReference type="Proteomes" id="UP000676310">
    <property type="component" value="Unassembled WGS sequence"/>
</dbReference>
<feature type="region of interest" description="Disordered" evidence="1">
    <location>
        <begin position="1"/>
        <end position="92"/>
    </location>
</feature>
<feature type="region of interest" description="Disordered" evidence="1">
    <location>
        <begin position="382"/>
        <end position="409"/>
    </location>
</feature>
<name>A0A8J2HY18_9PLEO</name>
<feature type="region of interest" description="Disordered" evidence="1">
    <location>
        <begin position="348"/>
        <end position="368"/>
    </location>
</feature>
<evidence type="ECO:0000256" key="1">
    <source>
        <dbReference type="SAM" id="MobiDB-lite"/>
    </source>
</evidence>
<feature type="compositionally biased region" description="Polar residues" evidence="1">
    <location>
        <begin position="286"/>
        <end position="295"/>
    </location>
</feature>
<comment type="caution">
    <text evidence="2">The sequence shown here is derived from an EMBL/GenBank/DDBJ whole genome shotgun (WGS) entry which is preliminary data.</text>
</comment>
<dbReference type="AlphaFoldDB" id="A0A8J2HY18"/>
<evidence type="ECO:0000313" key="2">
    <source>
        <dbReference type="EMBL" id="CAG5150544.1"/>
    </source>
</evidence>
<evidence type="ECO:0000313" key="3">
    <source>
        <dbReference type="Proteomes" id="UP000676310"/>
    </source>
</evidence>
<feature type="region of interest" description="Disordered" evidence="1">
    <location>
        <begin position="434"/>
        <end position="475"/>
    </location>
</feature>
<sequence>MSSSEIPTGNAVDNDYKSRTGQSEIPVQADEASVEATEYDNGGDSDAQLARDEKDAIDESNILDERTRGATKKSGTYTEPGDEEGLGAAADGSDEHAARIKATRQHVYISGLKGHHTLETGVAYHYRGHFIYAFPAGNPIEPVPFSTKKGINIIGVVYDHAPLYNHKDPNLVLEHNIAALERSCVHERELQEEQEEIKKQEMKKALEEEEVRKAEKENGGESIMGSAKDSDTAATPKARAQESLPSQVPSRVPSFTALLVPSQVSPNISPRTGPHASPHARPAPGHQSSSSSTNIPRIGAVEAPSTQAFPSISYTPHDRGHYLAYSAPGSRHASVDNTPFVSRSVSPTHLHGLSVRGGHSNGHGSLRPIASTSRLNQLLAEEGFRRSSSPLTDVTEDGGQGGEPPHWEEQDEDMVANLSVSQGWMDPDDISAFVGTVSRRPSPSQPSSRSRPLSRVNTCNPRPNSHSPNSEEMTEGGLYLHGLGHPDVIRDAVSKAQTRESSPFRVPNYQSAESAAYLRGLAMRHYDMVNIGLGFGSNTSARQGGSSYPEASSTRSQTPIGHPPTGLFGSPVFAPSQHCDTTPAFTFPAPRQPDSFPFPAYIDPVPSPSYIAHTDKKSKPLNTGRPRAASKALNEAYNAANPSPTPRPVFPSLSHPPDKHTEINNTATDTEDVVFTSRCPIHSESCNGQDVVHEHMTERARNGAGFKDLFPTVTCDDGRVMVDWARMRDEEVEKLRE</sequence>
<accession>A0A8J2HY18</accession>
<feature type="compositionally biased region" description="Low complexity" evidence="1">
    <location>
        <begin position="438"/>
        <end position="455"/>
    </location>
</feature>
<dbReference type="GeneID" id="67014168"/>
<feature type="region of interest" description="Disordered" evidence="1">
    <location>
        <begin position="196"/>
        <end position="250"/>
    </location>
</feature>
<feature type="region of interest" description="Disordered" evidence="1">
    <location>
        <begin position="264"/>
        <end position="296"/>
    </location>
</feature>
<proteinExistence type="predicted"/>
<dbReference type="OrthoDB" id="3792817at2759"/>
<dbReference type="EMBL" id="CAJRGZ010000015">
    <property type="protein sequence ID" value="CAG5150544.1"/>
    <property type="molecule type" value="Genomic_DNA"/>
</dbReference>
<feature type="region of interest" description="Disordered" evidence="1">
    <location>
        <begin position="540"/>
        <end position="572"/>
    </location>
</feature>
<reference evidence="2" key="1">
    <citation type="submission" date="2021-05" db="EMBL/GenBank/DDBJ databases">
        <authorList>
            <person name="Stam R."/>
        </authorList>
    </citation>
    <scope>NUCLEOTIDE SEQUENCE</scope>
    <source>
        <strain evidence="2">CS162</strain>
    </source>
</reference>
<organism evidence="2 3">
    <name type="scientific">Alternaria atra</name>
    <dbReference type="NCBI Taxonomy" id="119953"/>
    <lineage>
        <taxon>Eukaryota</taxon>
        <taxon>Fungi</taxon>
        <taxon>Dikarya</taxon>
        <taxon>Ascomycota</taxon>
        <taxon>Pezizomycotina</taxon>
        <taxon>Dothideomycetes</taxon>
        <taxon>Pleosporomycetidae</taxon>
        <taxon>Pleosporales</taxon>
        <taxon>Pleosporineae</taxon>
        <taxon>Pleosporaceae</taxon>
        <taxon>Alternaria</taxon>
        <taxon>Alternaria sect. Ulocladioides</taxon>
    </lineage>
</organism>
<feature type="compositionally biased region" description="Polar residues" evidence="1">
    <location>
        <begin position="540"/>
        <end position="559"/>
    </location>
</feature>
<feature type="compositionally biased region" description="Polar residues" evidence="1">
    <location>
        <begin position="456"/>
        <end position="471"/>
    </location>
</feature>
<dbReference type="RefSeq" id="XP_043166236.1">
    <property type="nucleotide sequence ID" value="XM_043310301.1"/>
</dbReference>
<feature type="compositionally biased region" description="Basic and acidic residues" evidence="1">
    <location>
        <begin position="196"/>
        <end position="219"/>
    </location>
</feature>
<protein>
    <submittedName>
        <fullName evidence="2">Uncharacterized protein</fullName>
    </submittedName>
</protein>